<dbReference type="NCBIfam" id="NF002291">
    <property type="entry name" value="PRK01215.1"/>
    <property type="match status" value="1"/>
</dbReference>
<dbReference type="NCBIfam" id="TIGR00177">
    <property type="entry name" value="molyb_syn"/>
    <property type="match status" value="1"/>
</dbReference>
<feature type="domain" description="MoaB/Mog" evidence="1">
    <location>
        <begin position="19"/>
        <end position="185"/>
    </location>
</feature>
<proteinExistence type="predicted"/>
<name>A1RTM5_PYRIL</name>
<dbReference type="Gene3D" id="3.40.980.10">
    <property type="entry name" value="MoaB/Mog-like domain"/>
    <property type="match status" value="1"/>
</dbReference>
<dbReference type="AlphaFoldDB" id="A1RTM5"/>
<dbReference type="InterPro" id="IPR001453">
    <property type="entry name" value="MoaB/Mog_dom"/>
</dbReference>
<dbReference type="PANTHER" id="PTHR13939:SF0">
    <property type="entry name" value="NMN AMIDOHYDROLASE-LIKE PROTEIN YFAY"/>
    <property type="match status" value="1"/>
</dbReference>
<organism evidence="2 3">
    <name type="scientific">Pyrobaculum islandicum (strain DSM 4184 / JCM 9189 / GEO3)</name>
    <dbReference type="NCBI Taxonomy" id="384616"/>
    <lineage>
        <taxon>Archaea</taxon>
        <taxon>Thermoproteota</taxon>
        <taxon>Thermoprotei</taxon>
        <taxon>Thermoproteales</taxon>
        <taxon>Thermoproteaceae</taxon>
        <taxon>Pyrobaculum</taxon>
    </lineage>
</organism>
<reference evidence="2" key="1">
    <citation type="submission" date="2006-12" db="EMBL/GenBank/DDBJ databases">
        <title>Complete sequence of Pyrobaculum islandicum DSM 4184.</title>
        <authorList>
            <person name="Copeland A."/>
            <person name="Lucas S."/>
            <person name="Lapidus A."/>
            <person name="Barry K."/>
            <person name="Detter J.C."/>
            <person name="Glavina del Rio T."/>
            <person name="Dalin E."/>
            <person name="Tice H."/>
            <person name="Pitluck S."/>
            <person name="Meincke L."/>
            <person name="Brettin T."/>
            <person name="Bruce D."/>
            <person name="Han C."/>
            <person name="Tapia R."/>
            <person name="Gilna P."/>
            <person name="Schmutz J."/>
            <person name="Larimer F."/>
            <person name="Land M."/>
            <person name="Hauser L."/>
            <person name="Kyrpides N."/>
            <person name="Mikhailova N."/>
            <person name="Cozen A.E."/>
            <person name="Fitz-Gibbon S.T."/>
            <person name="House C.H."/>
            <person name="Saltikov C."/>
            <person name="Lowe T."/>
            <person name="Richardson P."/>
        </authorList>
    </citation>
    <scope>NUCLEOTIDE SEQUENCE [LARGE SCALE GENOMIC DNA]</scope>
    <source>
        <strain evidence="2">DSM 4184</strain>
    </source>
</reference>
<dbReference type="STRING" id="384616.Pisl_1136"/>
<dbReference type="HOGENOM" id="CLU_030805_0_5_2"/>
<dbReference type="InterPro" id="IPR050101">
    <property type="entry name" value="CinA"/>
</dbReference>
<dbReference type="PANTHER" id="PTHR13939">
    <property type="entry name" value="NICOTINAMIDE-NUCLEOTIDE AMIDOHYDROLASE PNCC"/>
    <property type="match status" value="1"/>
</dbReference>
<dbReference type="EMBL" id="CP000504">
    <property type="protein sequence ID" value="ABL88307.1"/>
    <property type="molecule type" value="Genomic_DNA"/>
</dbReference>
<dbReference type="eggNOG" id="arCOG00215">
    <property type="taxonomic scope" value="Archaea"/>
</dbReference>
<dbReference type="SUPFAM" id="SSF53218">
    <property type="entry name" value="Molybdenum cofactor biosynthesis proteins"/>
    <property type="match status" value="1"/>
</dbReference>
<dbReference type="InterPro" id="IPR036425">
    <property type="entry name" value="MoaB/Mog-like_dom_sf"/>
</dbReference>
<evidence type="ECO:0000259" key="1">
    <source>
        <dbReference type="SMART" id="SM00852"/>
    </source>
</evidence>
<dbReference type="KEGG" id="pis:Pisl_1136"/>
<dbReference type="SMART" id="SM00852">
    <property type="entry name" value="MoCF_biosynth"/>
    <property type="match status" value="1"/>
</dbReference>
<dbReference type="Proteomes" id="UP000002595">
    <property type="component" value="Chromosome"/>
</dbReference>
<accession>A1RTM5</accession>
<sequence>MYNIKERDIDLCMHKGVVWIITVGNELLIGRVVNTNAAWLAGKLTFLGYLVKRILVVPDDEDDIVESFRDGLKRADVVISTGGLGPTPDDITNLAFCKALGVEPVVNEEALKMVKEKYETRGYPLTPERVKMAKMPPGARPLPNPVGTAPGILYEAEDKIAVLLPGVPREMEAIFESYVEPLLKSRGPPIYFAEKALVVKGAPEADVAPIIREVLKLDPRVYVKSHPKGYEVEAPFLYIHIYASATKLQDAENLVNIALDKLIQLLKTRFGEKIQISIETGR</sequence>
<dbReference type="CDD" id="cd00885">
    <property type="entry name" value="cinA"/>
    <property type="match status" value="1"/>
</dbReference>
<gene>
    <name evidence="2" type="ordered locus">Pisl_1136</name>
</gene>
<protein>
    <submittedName>
        <fullName evidence="2">Competence/damage-inducible protein cinA</fullName>
    </submittedName>
</protein>
<evidence type="ECO:0000313" key="2">
    <source>
        <dbReference type="EMBL" id="ABL88307.1"/>
    </source>
</evidence>
<keyword evidence="3" id="KW-1185">Reference proteome</keyword>
<evidence type="ECO:0000313" key="3">
    <source>
        <dbReference type="Proteomes" id="UP000002595"/>
    </source>
</evidence>
<dbReference type="Pfam" id="PF00994">
    <property type="entry name" value="MoCF_biosynth"/>
    <property type="match status" value="1"/>
</dbReference>